<dbReference type="AlphaFoldDB" id="A0A934KG32"/>
<protein>
    <submittedName>
        <fullName evidence="2">Uncharacterized protein</fullName>
    </submittedName>
</protein>
<feature type="transmembrane region" description="Helical" evidence="1">
    <location>
        <begin position="34"/>
        <end position="54"/>
    </location>
</feature>
<keyword evidence="1" id="KW-0472">Membrane</keyword>
<gene>
    <name evidence="2" type="ORF">JF887_01230</name>
</gene>
<evidence type="ECO:0000313" key="2">
    <source>
        <dbReference type="EMBL" id="MBJ7608041.1"/>
    </source>
</evidence>
<sequence>MSRGRSVPLVLVVYLVIGGIVAGSHHYFDSLGSIGAVLSAVLAVLLWPLIVVGVKINITT</sequence>
<dbReference type="EMBL" id="JAEKNN010000006">
    <property type="protein sequence ID" value="MBJ7608041.1"/>
    <property type="molecule type" value="Genomic_DNA"/>
</dbReference>
<comment type="caution">
    <text evidence="2">The sequence shown here is derived from an EMBL/GenBank/DDBJ whole genome shotgun (WGS) entry which is preliminary data.</text>
</comment>
<feature type="transmembrane region" description="Helical" evidence="1">
    <location>
        <begin position="7"/>
        <end position="28"/>
    </location>
</feature>
<organism evidence="2 3">
    <name type="scientific">Candidatus Amunia macphersoniae</name>
    <dbReference type="NCBI Taxonomy" id="3127014"/>
    <lineage>
        <taxon>Bacteria</taxon>
        <taxon>Bacillati</taxon>
        <taxon>Candidatus Dormiibacterota</taxon>
        <taxon>Candidatus Dormibacteria</taxon>
        <taxon>Candidatus Aeolococcales</taxon>
        <taxon>Candidatus Aeolococcaceae</taxon>
        <taxon>Candidatus Amunia</taxon>
    </lineage>
</organism>
<evidence type="ECO:0000256" key="1">
    <source>
        <dbReference type="SAM" id="Phobius"/>
    </source>
</evidence>
<reference evidence="2 3" key="1">
    <citation type="submission" date="2020-10" db="EMBL/GenBank/DDBJ databases">
        <title>Ca. Dormibacterota MAGs.</title>
        <authorList>
            <person name="Montgomery K."/>
        </authorList>
    </citation>
    <scope>NUCLEOTIDE SEQUENCE [LARGE SCALE GENOMIC DNA]</scope>
    <source>
        <strain evidence="2">Mitchell_Peninsula_5</strain>
    </source>
</reference>
<evidence type="ECO:0000313" key="3">
    <source>
        <dbReference type="Proteomes" id="UP000614410"/>
    </source>
</evidence>
<dbReference type="Proteomes" id="UP000614410">
    <property type="component" value="Unassembled WGS sequence"/>
</dbReference>
<name>A0A934KG32_9BACT</name>
<keyword evidence="1" id="KW-1133">Transmembrane helix</keyword>
<accession>A0A934KG32</accession>
<keyword evidence="1" id="KW-0812">Transmembrane</keyword>
<proteinExistence type="predicted"/>